<proteinExistence type="predicted"/>
<protein>
    <submittedName>
        <fullName evidence="2">Uncharacterized protein</fullName>
    </submittedName>
</protein>
<dbReference type="EMBL" id="CAXKWB010033343">
    <property type="protein sequence ID" value="CAL4142706.1"/>
    <property type="molecule type" value="Genomic_DNA"/>
</dbReference>
<sequence>MPSAAAIETASTLMTKLDTGLKTVGFDLKDWVKNLDIQSVGLFTLVVVAAVFLFDFGSYYWSSYTGASGAYSSYGRSLATGAAKAWIHRDEFGLDNYIEDVRGGRSLDSVNNILDSISRAILEFEDPAELSSRKVGRGDKTLGGF</sequence>
<dbReference type="Proteomes" id="UP001497623">
    <property type="component" value="Unassembled WGS sequence"/>
</dbReference>
<keyword evidence="1" id="KW-0812">Transmembrane</keyword>
<feature type="transmembrane region" description="Helical" evidence="1">
    <location>
        <begin position="40"/>
        <end position="61"/>
    </location>
</feature>
<gene>
    <name evidence="2" type="ORF">MNOR_LOCUS29178</name>
</gene>
<accession>A0AAV2RWH6</accession>
<keyword evidence="3" id="KW-1185">Reference proteome</keyword>
<name>A0AAV2RWH6_MEGNR</name>
<dbReference type="AlphaFoldDB" id="A0AAV2RWH6"/>
<reference evidence="2 3" key="1">
    <citation type="submission" date="2024-05" db="EMBL/GenBank/DDBJ databases">
        <authorList>
            <person name="Wallberg A."/>
        </authorList>
    </citation>
    <scope>NUCLEOTIDE SEQUENCE [LARGE SCALE GENOMIC DNA]</scope>
</reference>
<evidence type="ECO:0000256" key="1">
    <source>
        <dbReference type="SAM" id="Phobius"/>
    </source>
</evidence>
<evidence type="ECO:0000313" key="2">
    <source>
        <dbReference type="EMBL" id="CAL4142706.1"/>
    </source>
</evidence>
<organism evidence="2 3">
    <name type="scientific">Meganyctiphanes norvegica</name>
    <name type="common">Northern krill</name>
    <name type="synonym">Thysanopoda norvegica</name>
    <dbReference type="NCBI Taxonomy" id="48144"/>
    <lineage>
        <taxon>Eukaryota</taxon>
        <taxon>Metazoa</taxon>
        <taxon>Ecdysozoa</taxon>
        <taxon>Arthropoda</taxon>
        <taxon>Crustacea</taxon>
        <taxon>Multicrustacea</taxon>
        <taxon>Malacostraca</taxon>
        <taxon>Eumalacostraca</taxon>
        <taxon>Eucarida</taxon>
        <taxon>Euphausiacea</taxon>
        <taxon>Euphausiidae</taxon>
        <taxon>Meganyctiphanes</taxon>
    </lineage>
</organism>
<evidence type="ECO:0000313" key="3">
    <source>
        <dbReference type="Proteomes" id="UP001497623"/>
    </source>
</evidence>
<keyword evidence="1" id="KW-1133">Transmembrane helix</keyword>
<comment type="caution">
    <text evidence="2">The sequence shown here is derived from an EMBL/GenBank/DDBJ whole genome shotgun (WGS) entry which is preliminary data.</text>
</comment>
<keyword evidence="1" id="KW-0472">Membrane</keyword>